<proteinExistence type="inferred from homology"/>
<feature type="binding site" evidence="10">
    <location>
        <begin position="132"/>
        <end position="142"/>
    </location>
    <ligand>
        <name>ATP</name>
        <dbReference type="ChEBI" id="CHEBI:30616"/>
    </ligand>
</feature>
<evidence type="ECO:0000256" key="4">
    <source>
        <dbReference type="ARBA" id="ARBA00022679"/>
    </source>
</evidence>
<evidence type="ECO:0000256" key="6">
    <source>
        <dbReference type="ARBA" id="ARBA00022777"/>
    </source>
</evidence>
<organism evidence="14 15">
    <name type="scientific">Chitinasiproducens palmae</name>
    <dbReference type="NCBI Taxonomy" id="1770053"/>
    <lineage>
        <taxon>Bacteria</taxon>
        <taxon>Pseudomonadati</taxon>
        <taxon>Pseudomonadota</taxon>
        <taxon>Betaproteobacteria</taxon>
        <taxon>Burkholderiales</taxon>
        <taxon>Burkholderiaceae</taxon>
        <taxon>Chitinasiproducens</taxon>
    </lineage>
</organism>
<dbReference type="Gene3D" id="3.30.70.890">
    <property type="entry name" value="GHMP kinase, C-terminal domain"/>
    <property type="match status" value="1"/>
</dbReference>
<dbReference type="UniPathway" id="UPA00056">
    <property type="reaction ID" value="UER00094"/>
</dbReference>
<name>A0A1H2PNH0_9BURK</name>
<dbReference type="EC" id="2.7.1.148" evidence="2 10"/>
<dbReference type="GO" id="GO:0005524">
    <property type="term" value="F:ATP binding"/>
    <property type="evidence" value="ECO:0007669"/>
    <property type="project" value="UniProtKB-UniRule"/>
</dbReference>
<evidence type="ECO:0000256" key="3">
    <source>
        <dbReference type="ARBA" id="ARBA00017473"/>
    </source>
</evidence>
<keyword evidence="8 10" id="KW-0414">Isoprene biosynthesis</keyword>
<evidence type="ECO:0000256" key="7">
    <source>
        <dbReference type="ARBA" id="ARBA00022840"/>
    </source>
</evidence>
<evidence type="ECO:0000313" key="14">
    <source>
        <dbReference type="EMBL" id="SDV48215.1"/>
    </source>
</evidence>
<dbReference type="Gene3D" id="3.30.230.10">
    <property type="match status" value="1"/>
</dbReference>
<keyword evidence="15" id="KW-1185">Reference proteome</keyword>
<dbReference type="EMBL" id="FNLO01000004">
    <property type="protein sequence ID" value="SDV48215.1"/>
    <property type="molecule type" value="Genomic_DNA"/>
</dbReference>
<dbReference type="InterPro" id="IPR004424">
    <property type="entry name" value="IspE"/>
</dbReference>
<keyword evidence="6 10" id="KW-0418">Kinase</keyword>
<dbReference type="InterPro" id="IPR006204">
    <property type="entry name" value="GHMP_kinase_N_dom"/>
</dbReference>
<evidence type="ECO:0000256" key="11">
    <source>
        <dbReference type="SAM" id="MobiDB-lite"/>
    </source>
</evidence>
<feature type="active site" evidence="10">
    <location>
        <position position="174"/>
    </location>
</feature>
<dbReference type="Pfam" id="PF00288">
    <property type="entry name" value="GHMP_kinases_N"/>
    <property type="match status" value="1"/>
</dbReference>
<evidence type="ECO:0000313" key="15">
    <source>
        <dbReference type="Proteomes" id="UP000243719"/>
    </source>
</evidence>
<dbReference type="HAMAP" id="MF_00061">
    <property type="entry name" value="IspE"/>
    <property type="match status" value="1"/>
</dbReference>
<keyword evidence="5 10" id="KW-0547">Nucleotide-binding</keyword>
<dbReference type="GO" id="GO:0050515">
    <property type="term" value="F:4-(cytidine 5'-diphospho)-2-C-methyl-D-erythritol kinase activity"/>
    <property type="evidence" value="ECO:0007669"/>
    <property type="project" value="UniProtKB-UniRule"/>
</dbReference>
<dbReference type="RefSeq" id="WP_091907190.1">
    <property type="nucleotide sequence ID" value="NZ_FNLO01000004.1"/>
</dbReference>
<dbReference type="SUPFAM" id="SSF55060">
    <property type="entry name" value="GHMP Kinase, C-terminal domain"/>
    <property type="match status" value="1"/>
</dbReference>
<dbReference type="PANTHER" id="PTHR43527">
    <property type="entry name" value="4-DIPHOSPHOCYTIDYL-2-C-METHYL-D-ERYTHRITOL KINASE, CHLOROPLASTIC"/>
    <property type="match status" value="1"/>
</dbReference>
<sequence>MSVKPVSPVSPAIRPLPPAVAPADASTDASADEPLAAPTRLVDCLAPAKLNLFLHIVGRRADGYHLLQTVFQLLDWGDRLDFERRDDGQVVRESEIDGVPADDDLTVRAARLLQAETGTPFGVSIAVRKVLPMGAGLGGGSSDAATTLLALNRLWDLGLTRARLKELALRLGADVPFFVHGENAFAEGVGEALQTVPLPTRYFLVVTPPVHVATAKIFTAKDLTRDSAPVRITDFLGAHSCDGFGRNDMQPVVIREYAEVAQVLDELNRHASARMTGSGASVFCAFASRQAALDVAACLPADWRAVVAKSLDTHPLHAMAS</sequence>
<comment type="catalytic activity">
    <reaction evidence="10">
        <text>4-CDP-2-C-methyl-D-erythritol + ATP = 4-CDP-2-C-methyl-D-erythritol 2-phosphate + ADP + H(+)</text>
        <dbReference type="Rhea" id="RHEA:18437"/>
        <dbReference type="ChEBI" id="CHEBI:15378"/>
        <dbReference type="ChEBI" id="CHEBI:30616"/>
        <dbReference type="ChEBI" id="CHEBI:57823"/>
        <dbReference type="ChEBI" id="CHEBI:57919"/>
        <dbReference type="ChEBI" id="CHEBI:456216"/>
        <dbReference type="EC" id="2.7.1.148"/>
    </reaction>
</comment>
<dbReference type="AlphaFoldDB" id="A0A1H2PNH0"/>
<dbReference type="Proteomes" id="UP000243719">
    <property type="component" value="Unassembled WGS sequence"/>
</dbReference>
<dbReference type="STRING" id="1770053.SAMN05216551_104261"/>
<comment type="similarity">
    <text evidence="1 10">Belongs to the GHMP kinase family. IspE subfamily.</text>
</comment>
<dbReference type="Pfam" id="PF08544">
    <property type="entry name" value="GHMP_kinases_C"/>
    <property type="match status" value="1"/>
</dbReference>
<dbReference type="NCBIfam" id="TIGR00154">
    <property type="entry name" value="ispE"/>
    <property type="match status" value="1"/>
</dbReference>
<feature type="region of interest" description="Disordered" evidence="11">
    <location>
        <begin position="1"/>
        <end position="32"/>
    </location>
</feature>
<evidence type="ECO:0000256" key="9">
    <source>
        <dbReference type="ARBA" id="ARBA00032554"/>
    </source>
</evidence>
<evidence type="ECO:0000256" key="10">
    <source>
        <dbReference type="HAMAP-Rule" id="MF_00061"/>
    </source>
</evidence>
<comment type="pathway">
    <text evidence="10">Isoprenoid biosynthesis; isopentenyl diphosphate biosynthesis via DXP pathway; isopentenyl diphosphate from 1-deoxy-D-xylulose 5-phosphate: step 3/6.</text>
</comment>
<accession>A0A1H2PNH0</accession>
<dbReference type="PANTHER" id="PTHR43527:SF2">
    <property type="entry name" value="4-DIPHOSPHOCYTIDYL-2-C-METHYL-D-ERYTHRITOL KINASE, CHLOROPLASTIC"/>
    <property type="match status" value="1"/>
</dbReference>
<comment type="function">
    <text evidence="10">Catalyzes the phosphorylation of the position 2 hydroxy group of 4-diphosphocytidyl-2C-methyl-D-erythritol.</text>
</comment>
<dbReference type="InterPro" id="IPR014721">
    <property type="entry name" value="Ribsml_uS5_D2-typ_fold_subgr"/>
</dbReference>
<evidence type="ECO:0000256" key="2">
    <source>
        <dbReference type="ARBA" id="ARBA00012052"/>
    </source>
</evidence>
<dbReference type="GO" id="GO:0019288">
    <property type="term" value="P:isopentenyl diphosphate biosynthetic process, methylerythritol 4-phosphate pathway"/>
    <property type="evidence" value="ECO:0007669"/>
    <property type="project" value="UniProtKB-UniRule"/>
</dbReference>
<dbReference type="InterPro" id="IPR013750">
    <property type="entry name" value="GHMP_kinase_C_dom"/>
</dbReference>
<dbReference type="SUPFAM" id="SSF54211">
    <property type="entry name" value="Ribosomal protein S5 domain 2-like"/>
    <property type="match status" value="1"/>
</dbReference>
<evidence type="ECO:0000259" key="13">
    <source>
        <dbReference type="Pfam" id="PF08544"/>
    </source>
</evidence>
<dbReference type="PIRSF" id="PIRSF010376">
    <property type="entry name" value="IspE"/>
    <property type="match status" value="1"/>
</dbReference>
<feature type="active site" evidence="10">
    <location>
        <position position="49"/>
    </location>
</feature>
<gene>
    <name evidence="10" type="primary">ispE</name>
    <name evidence="14" type="ORF">SAMN05216551_104261</name>
</gene>
<evidence type="ECO:0000256" key="8">
    <source>
        <dbReference type="ARBA" id="ARBA00023229"/>
    </source>
</evidence>
<dbReference type="GO" id="GO:0016114">
    <property type="term" value="P:terpenoid biosynthetic process"/>
    <property type="evidence" value="ECO:0007669"/>
    <property type="project" value="UniProtKB-UniRule"/>
</dbReference>
<dbReference type="InterPro" id="IPR036554">
    <property type="entry name" value="GHMP_kinase_C_sf"/>
</dbReference>
<dbReference type="InterPro" id="IPR020568">
    <property type="entry name" value="Ribosomal_Su5_D2-typ_SF"/>
</dbReference>
<keyword evidence="4 10" id="KW-0808">Transferase</keyword>
<evidence type="ECO:0000256" key="1">
    <source>
        <dbReference type="ARBA" id="ARBA00009684"/>
    </source>
</evidence>
<reference evidence="15" key="1">
    <citation type="submission" date="2016-09" db="EMBL/GenBank/DDBJ databases">
        <authorList>
            <person name="Varghese N."/>
            <person name="Submissions S."/>
        </authorList>
    </citation>
    <scope>NUCLEOTIDE SEQUENCE [LARGE SCALE GENOMIC DNA]</scope>
    <source>
        <strain evidence="15">JS23</strain>
    </source>
</reference>
<evidence type="ECO:0000259" key="12">
    <source>
        <dbReference type="Pfam" id="PF00288"/>
    </source>
</evidence>
<keyword evidence="7 10" id="KW-0067">ATP-binding</keyword>
<feature type="domain" description="GHMP kinase C-terminal" evidence="13">
    <location>
        <begin position="245"/>
        <end position="303"/>
    </location>
</feature>
<feature type="domain" description="GHMP kinase N-terminal" evidence="12">
    <location>
        <begin position="105"/>
        <end position="181"/>
    </location>
</feature>
<protein>
    <recommendedName>
        <fullName evidence="3 10">4-diphosphocytidyl-2-C-methyl-D-erythritol kinase</fullName>
        <shortName evidence="10">CMK</shortName>
        <ecNumber evidence="2 10">2.7.1.148</ecNumber>
    </recommendedName>
    <alternativeName>
        <fullName evidence="9 10">4-(cytidine-5'-diphospho)-2-C-methyl-D-erythritol kinase</fullName>
    </alternativeName>
</protein>
<evidence type="ECO:0000256" key="5">
    <source>
        <dbReference type="ARBA" id="ARBA00022741"/>
    </source>
</evidence>
<dbReference type="OrthoDB" id="9809438at2"/>